<name>A0A430KWS6_9HYPO</name>
<organism evidence="2 3">
    <name type="scientific">Fusarium euwallaceae</name>
    <dbReference type="NCBI Taxonomy" id="1147111"/>
    <lineage>
        <taxon>Eukaryota</taxon>
        <taxon>Fungi</taxon>
        <taxon>Dikarya</taxon>
        <taxon>Ascomycota</taxon>
        <taxon>Pezizomycotina</taxon>
        <taxon>Sordariomycetes</taxon>
        <taxon>Hypocreomycetidae</taxon>
        <taxon>Hypocreales</taxon>
        <taxon>Nectriaceae</taxon>
        <taxon>Fusarium</taxon>
        <taxon>Fusarium solani species complex</taxon>
    </lineage>
</organism>
<feature type="region of interest" description="Disordered" evidence="1">
    <location>
        <begin position="18"/>
        <end position="43"/>
    </location>
</feature>
<dbReference type="AlphaFoldDB" id="A0A430KWS6"/>
<accession>A0A430KWS6</accession>
<reference evidence="2 3" key="1">
    <citation type="submission" date="2017-06" db="EMBL/GenBank/DDBJ databases">
        <title>Comparative genomic analysis of Ambrosia Fusariam Clade fungi.</title>
        <authorList>
            <person name="Stajich J.E."/>
            <person name="Carrillo J."/>
            <person name="Kijimoto T."/>
            <person name="Eskalen A."/>
            <person name="O'Donnell K."/>
            <person name="Kasson M."/>
        </authorList>
    </citation>
    <scope>NUCLEOTIDE SEQUENCE [LARGE SCALE GENOMIC DNA]</scope>
    <source>
        <strain evidence="2 3">UCR1854</strain>
    </source>
</reference>
<evidence type="ECO:0000313" key="3">
    <source>
        <dbReference type="Proteomes" id="UP000287124"/>
    </source>
</evidence>
<evidence type="ECO:0000256" key="1">
    <source>
        <dbReference type="SAM" id="MobiDB-lite"/>
    </source>
</evidence>
<keyword evidence="3" id="KW-1185">Reference proteome</keyword>
<gene>
    <name evidence="2" type="ORF">BHE90_017697</name>
</gene>
<dbReference type="Proteomes" id="UP000287124">
    <property type="component" value="Unassembled WGS sequence"/>
</dbReference>
<sequence length="104" mass="12237">MTDPEELLSLKQQLEEAKAREEAARAREEAKAREQAERRKNQKTTLEEYLHNCHFYLYKQLRLADKSKSSTGFTKVEGNENAVDHFEKLAVEDSVQEILRLLWE</sequence>
<comment type="caution">
    <text evidence="2">The sequence shown here is derived from an EMBL/GenBank/DDBJ whole genome shotgun (WGS) entry which is preliminary data.</text>
</comment>
<dbReference type="EMBL" id="MIKF01001502">
    <property type="protein sequence ID" value="RTE67928.1"/>
    <property type="molecule type" value="Genomic_DNA"/>
</dbReference>
<evidence type="ECO:0000313" key="2">
    <source>
        <dbReference type="EMBL" id="RTE67928.1"/>
    </source>
</evidence>
<proteinExistence type="predicted"/>
<protein>
    <submittedName>
        <fullName evidence="2">Uncharacterized protein</fullName>
    </submittedName>
</protein>